<keyword evidence="1" id="KW-0812">Transmembrane</keyword>
<evidence type="ECO:0000256" key="1">
    <source>
        <dbReference type="SAM" id="Phobius"/>
    </source>
</evidence>
<gene>
    <name evidence="2" type="ORF">HNQ36_003639</name>
</gene>
<name>A0A840MZD0_9BRAD</name>
<dbReference type="Proteomes" id="UP000521227">
    <property type="component" value="Unassembled WGS sequence"/>
</dbReference>
<evidence type="ECO:0000313" key="2">
    <source>
        <dbReference type="EMBL" id="MBB5053639.1"/>
    </source>
</evidence>
<keyword evidence="1" id="KW-0472">Membrane</keyword>
<feature type="transmembrane region" description="Helical" evidence="1">
    <location>
        <begin position="6"/>
        <end position="22"/>
    </location>
</feature>
<evidence type="ECO:0000313" key="3">
    <source>
        <dbReference type="Proteomes" id="UP000521227"/>
    </source>
</evidence>
<dbReference type="AlphaFoldDB" id="A0A840MZD0"/>
<organism evidence="2 3">
    <name type="scientific">Afipia massiliensis</name>
    <dbReference type="NCBI Taxonomy" id="211460"/>
    <lineage>
        <taxon>Bacteria</taxon>
        <taxon>Pseudomonadati</taxon>
        <taxon>Pseudomonadota</taxon>
        <taxon>Alphaproteobacteria</taxon>
        <taxon>Hyphomicrobiales</taxon>
        <taxon>Nitrobacteraceae</taxon>
        <taxon>Afipia</taxon>
    </lineage>
</organism>
<reference evidence="2 3" key="1">
    <citation type="submission" date="2020-08" db="EMBL/GenBank/DDBJ databases">
        <title>Genomic Encyclopedia of Type Strains, Phase IV (KMG-IV): sequencing the most valuable type-strain genomes for metagenomic binning, comparative biology and taxonomic classification.</title>
        <authorList>
            <person name="Goeker M."/>
        </authorList>
    </citation>
    <scope>NUCLEOTIDE SEQUENCE [LARGE SCALE GENOMIC DNA]</scope>
    <source>
        <strain evidence="2 3">DSM 17498</strain>
    </source>
</reference>
<comment type="caution">
    <text evidence="2">The sequence shown here is derived from an EMBL/GenBank/DDBJ whole genome shotgun (WGS) entry which is preliminary data.</text>
</comment>
<dbReference type="EMBL" id="JACHIJ010000005">
    <property type="protein sequence ID" value="MBB5053639.1"/>
    <property type="molecule type" value="Genomic_DNA"/>
</dbReference>
<keyword evidence="1" id="KW-1133">Transmembrane helix</keyword>
<proteinExistence type="predicted"/>
<protein>
    <submittedName>
        <fullName evidence="2">Uncharacterized protein</fullName>
    </submittedName>
</protein>
<accession>A0A840MZD0</accession>
<sequence>MITRVLTASLIASAIVVLLWAPKRIEHWDKTMSPQDRTAFQKAVWALGH</sequence>